<dbReference type="Gene3D" id="3.30.870.10">
    <property type="entry name" value="Endonuclease Chain A"/>
    <property type="match status" value="1"/>
</dbReference>
<dbReference type="KEGG" id="harc:HARCEL1_12935"/>
<dbReference type="GO" id="GO:0003824">
    <property type="term" value="F:catalytic activity"/>
    <property type="evidence" value="ECO:0007669"/>
    <property type="project" value="InterPro"/>
</dbReference>
<dbReference type="PROSITE" id="PS50035">
    <property type="entry name" value="PLD"/>
    <property type="match status" value="1"/>
</dbReference>
<evidence type="ECO:0000259" key="1">
    <source>
        <dbReference type="PROSITE" id="PS50035"/>
    </source>
</evidence>
<gene>
    <name evidence="2" type="ORF">HARCEL1_12935</name>
</gene>
<dbReference type="InterPro" id="IPR025202">
    <property type="entry name" value="PLD-like_dom"/>
</dbReference>
<dbReference type="InterPro" id="IPR001736">
    <property type="entry name" value="PLipase_D/transphosphatidylase"/>
</dbReference>
<accession>A0A2R4X3Z6</accession>
<protein>
    <recommendedName>
        <fullName evidence="1">PLD phosphodiesterase domain-containing protein</fullName>
    </recommendedName>
</protein>
<reference evidence="2 3" key="1">
    <citation type="submission" date="2018-04" db="EMBL/GenBank/DDBJ databases">
        <title>Halococcoides cellulosivorans gen. nov., sp. nov., an extremely halophilic cellulose-utilizing haloarchaeon from hypersaline lakes.</title>
        <authorList>
            <person name="Sorokin D.Y."/>
            <person name="Toshchakov S.V."/>
            <person name="Samarov N.I."/>
            <person name="Korzhenkov A."/>
            <person name="Kublanov I.V."/>
        </authorList>
    </citation>
    <scope>NUCLEOTIDE SEQUENCE [LARGE SCALE GENOMIC DNA]</scope>
    <source>
        <strain evidence="2 3">HArcel1</strain>
    </source>
</reference>
<feature type="domain" description="PLD phosphodiesterase" evidence="1">
    <location>
        <begin position="108"/>
        <end position="130"/>
    </location>
</feature>
<organism evidence="2 3">
    <name type="scientific">Halococcoides cellulosivorans</name>
    <dbReference type="NCBI Taxonomy" id="1679096"/>
    <lineage>
        <taxon>Archaea</taxon>
        <taxon>Methanobacteriati</taxon>
        <taxon>Methanobacteriota</taxon>
        <taxon>Stenosarchaea group</taxon>
        <taxon>Halobacteria</taxon>
        <taxon>Halobacteriales</taxon>
        <taxon>Haloarculaceae</taxon>
        <taxon>Halococcoides</taxon>
    </lineage>
</organism>
<keyword evidence="3" id="KW-1185">Reference proteome</keyword>
<evidence type="ECO:0000313" key="2">
    <source>
        <dbReference type="EMBL" id="AWB28522.1"/>
    </source>
</evidence>
<dbReference type="AlphaFoldDB" id="A0A2R4X3Z6"/>
<proteinExistence type="predicted"/>
<dbReference type="Pfam" id="PF13091">
    <property type="entry name" value="PLDc_2"/>
    <property type="match status" value="1"/>
</dbReference>
<evidence type="ECO:0000313" key="3">
    <source>
        <dbReference type="Proteomes" id="UP000244727"/>
    </source>
</evidence>
<sequence length="163" mass="18064">MKCSTENSHQVVRRMGRAFSLTSESLGYFLGYTLVHADKVAFVSPWVSDVSLRLPVTDSVENRHPSLVEAVTQLDTVVTFVIQTGQEHNASVCEQLPDTVTVLEVDDLHAKVVVCDEFAYVGSANITHGGLSLNRELCNVVENEYRDVDTYLETELDITLDST</sequence>
<name>A0A2R4X3Z6_9EURY</name>
<dbReference type="Proteomes" id="UP000244727">
    <property type="component" value="Chromosome"/>
</dbReference>
<dbReference type="SUPFAM" id="SSF56024">
    <property type="entry name" value="Phospholipase D/nuclease"/>
    <property type="match status" value="1"/>
</dbReference>
<dbReference type="EMBL" id="CP028858">
    <property type="protein sequence ID" value="AWB28522.1"/>
    <property type="molecule type" value="Genomic_DNA"/>
</dbReference>